<feature type="compositionally biased region" description="Acidic residues" evidence="1">
    <location>
        <begin position="176"/>
        <end position="185"/>
    </location>
</feature>
<evidence type="ECO:0008006" key="4">
    <source>
        <dbReference type="Google" id="ProtNLM"/>
    </source>
</evidence>
<feature type="region of interest" description="Disordered" evidence="1">
    <location>
        <begin position="162"/>
        <end position="198"/>
    </location>
</feature>
<dbReference type="Proteomes" id="UP001457282">
    <property type="component" value="Unassembled WGS sequence"/>
</dbReference>
<sequence>MMPNQSYSRIDTLELKDLIIQKIGHQRAEKYFDMIRRLFSSKISKCEFDKFCNPTIGRENIHLHNRLIKSIIKNACLAKAPPLRGTRKAGSTHNAKVENGYPVNCLQSIYGDAFPKSPRKVRSPLNRDHRKLRDRPVPLVPNGKLQNKASDLSISKAQEQHELLSLGSRPPVEVASVEDGEEVEQDAGSPSIQSRSPVTAPLGISMNLGGSRKSLHNVSVCGAYHPETCQNRGELPDTRSLRGRLQRKLEMEGLSVSVDCVNLLNNGLDAYLKRLIEPCIRLAGSRHENEHLKQPNNLYIHGSNGMPGRGDMQRETKPAYATMLDFHAAMELNPQILGEDWATQLEKISLQASEE</sequence>
<evidence type="ECO:0000256" key="1">
    <source>
        <dbReference type="SAM" id="MobiDB-lite"/>
    </source>
</evidence>
<name>A0AAW1Y166_RUBAR</name>
<keyword evidence="3" id="KW-1185">Reference proteome</keyword>
<evidence type="ECO:0000313" key="3">
    <source>
        <dbReference type="Proteomes" id="UP001457282"/>
    </source>
</evidence>
<dbReference type="GO" id="GO:0000124">
    <property type="term" value="C:SAGA complex"/>
    <property type="evidence" value="ECO:0007669"/>
    <property type="project" value="TreeGrafter"/>
</dbReference>
<evidence type="ECO:0000313" key="2">
    <source>
        <dbReference type="EMBL" id="KAK9941880.1"/>
    </source>
</evidence>
<dbReference type="InterPro" id="IPR024738">
    <property type="entry name" value="Hfi1/Tada1"/>
</dbReference>
<accession>A0AAW1Y166</accession>
<feature type="compositionally biased region" description="Basic residues" evidence="1">
    <location>
        <begin position="117"/>
        <end position="133"/>
    </location>
</feature>
<dbReference type="PANTHER" id="PTHR21277:SF44">
    <property type="entry name" value="TRANSCRIPTIONAL REGULATOR OF RNA POLII, SAGA, SUBUNIT"/>
    <property type="match status" value="1"/>
</dbReference>
<dbReference type="GO" id="GO:0006357">
    <property type="term" value="P:regulation of transcription by RNA polymerase II"/>
    <property type="evidence" value="ECO:0007669"/>
    <property type="project" value="TreeGrafter"/>
</dbReference>
<dbReference type="EMBL" id="JBEDUW010000002">
    <property type="protein sequence ID" value="KAK9941880.1"/>
    <property type="molecule type" value="Genomic_DNA"/>
</dbReference>
<proteinExistence type="predicted"/>
<dbReference type="AlphaFoldDB" id="A0AAW1Y166"/>
<protein>
    <recommendedName>
        <fullName evidence="4">Transcriptional coactivator Hfi1/Transcriptional adapter 1</fullName>
    </recommendedName>
</protein>
<gene>
    <name evidence="2" type="ORF">M0R45_007573</name>
</gene>
<reference evidence="2 3" key="1">
    <citation type="journal article" date="2023" name="G3 (Bethesda)">
        <title>A chromosome-length genome assembly and annotation of blackberry (Rubus argutus, cv. 'Hillquist').</title>
        <authorList>
            <person name="Bruna T."/>
            <person name="Aryal R."/>
            <person name="Dudchenko O."/>
            <person name="Sargent D.J."/>
            <person name="Mead D."/>
            <person name="Buti M."/>
            <person name="Cavallini A."/>
            <person name="Hytonen T."/>
            <person name="Andres J."/>
            <person name="Pham M."/>
            <person name="Weisz D."/>
            <person name="Mascagni F."/>
            <person name="Usai G."/>
            <person name="Natali L."/>
            <person name="Bassil N."/>
            <person name="Fernandez G.E."/>
            <person name="Lomsadze A."/>
            <person name="Armour M."/>
            <person name="Olukolu B."/>
            <person name="Poorten T."/>
            <person name="Britton C."/>
            <person name="Davik J."/>
            <person name="Ashrafi H."/>
            <person name="Aiden E.L."/>
            <person name="Borodovsky M."/>
            <person name="Worthington M."/>
        </authorList>
    </citation>
    <scope>NUCLEOTIDE SEQUENCE [LARGE SCALE GENOMIC DNA]</scope>
    <source>
        <strain evidence="2">PI 553951</strain>
    </source>
</reference>
<dbReference type="CDD" id="cd22933">
    <property type="entry name" value="HFD_HFI1"/>
    <property type="match status" value="1"/>
</dbReference>
<dbReference type="Pfam" id="PF12767">
    <property type="entry name" value="SAGA-Tad1"/>
    <property type="match status" value="1"/>
</dbReference>
<feature type="compositionally biased region" description="Polar residues" evidence="1">
    <location>
        <begin position="188"/>
        <end position="197"/>
    </location>
</feature>
<organism evidence="2 3">
    <name type="scientific">Rubus argutus</name>
    <name type="common">Southern blackberry</name>
    <dbReference type="NCBI Taxonomy" id="59490"/>
    <lineage>
        <taxon>Eukaryota</taxon>
        <taxon>Viridiplantae</taxon>
        <taxon>Streptophyta</taxon>
        <taxon>Embryophyta</taxon>
        <taxon>Tracheophyta</taxon>
        <taxon>Spermatophyta</taxon>
        <taxon>Magnoliopsida</taxon>
        <taxon>eudicotyledons</taxon>
        <taxon>Gunneridae</taxon>
        <taxon>Pentapetalae</taxon>
        <taxon>rosids</taxon>
        <taxon>fabids</taxon>
        <taxon>Rosales</taxon>
        <taxon>Rosaceae</taxon>
        <taxon>Rosoideae</taxon>
        <taxon>Rosoideae incertae sedis</taxon>
        <taxon>Rubus</taxon>
    </lineage>
</organism>
<comment type="caution">
    <text evidence="2">The sequence shown here is derived from an EMBL/GenBank/DDBJ whole genome shotgun (WGS) entry which is preliminary data.</text>
</comment>
<feature type="region of interest" description="Disordered" evidence="1">
    <location>
        <begin position="117"/>
        <end position="146"/>
    </location>
</feature>
<dbReference type="PANTHER" id="PTHR21277">
    <property type="entry name" value="TRANSCRIPTIONAL ADAPTER 1"/>
    <property type="match status" value="1"/>
</dbReference>
<dbReference type="GO" id="GO:0003713">
    <property type="term" value="F:transcription coactivator activity"/>
    <property type="evidence" value="ECO:0007669"/>
    <property type="project" value="TreeGrafter"/>
</dbReference>